<evidence type="ECO:0000313" key="2">
    <source>
        <dbReference type="Proteomes" id="UP001211689"/>
    </source>
</evidence>
<organism evidence="1 2">
    <name type="scientific">Metapseudomonas resinovorans</name>
    <name type="common">Pseudomonas resinovorans</name>
    <dbReference type="NCBI Taxonomy" id="53412"/>
    <lineage>
        <taxon>Bacteria</taxon>
        <taxon>Pseudomonadati</taxon>
        <taxon>Pseudomonadota</taxon>
        <taxon>Gammaproteobacteria</taxon>
        <taxon>Pseudomonadales</taxon>
        <taxon>Pseudomonadaceae</taxon>
        <taxon>Metapseudomonas</taxon>
    </lineage>
</organism>
<gene>
    <name evidence="1" type="ORF">NNO07_25425</name>
</gene>
<evidence type="ECO:0000313" key="1">
    <source>
        <dbReference type="EMBL" id="MDA8486420.1"/>
    </source>
</evidence>
<dbReference type="Proteomes" id="UP001211689">
    <property type="component" value="Unassembled WGS sequence"/>
</dbReference>
<sequence>MSTSTPCTILIRAQRRSARKLQQHLHLLVARFGGHLEQPVVGEWVLAAYPLGAHEAEAGKALGRLFDSGLVSGLSFAD</sequence>
<protein>
    <submittedName>
        <fullName evidence="1">Uncharacterized protein</fullName>
    </submittedName>
</protein>
<keyword evidence="2" id="KW-1185">Reference proteome</keyword>
<accession>A0ABT4YC24</accession>
<reference evidence="1 2" key="1">
    <citation type="submission" date="2022-07" db="EMBL/GenBank/DDBJ databases">
        <title>Genome Analysis of Selected Gammaproteobacteria from Nigerian Food snails.</title>
        <authorList>
            <person name="Okafor A.C."/>
        </authorList>
    </citation>
    <scope>NUCLEOTIDE SEQUENCE [LARGE SCALE GENOMIC DNA]</scope>
    <source>
        <strain evidence="1 2">Awg 2</strain>
    </source>
</reference>
<dbReference type="RefSeq" id="WP_190829750.1">
    <property type="nucleotide sequence ID" value="NZ_JANEWF010000048.1"/>
</dbReference>
<dbReference type="EMBL" id="JANEWF010000048">
    <property type="protein sequence ID" value="MDA8486420.1"/>
    <property type="molecule type" value="Genomic_DNA"/>
</dbReference>
<comment type="caution">
    <text evidence="1">The sequence shown here is derived from an EMBL/GenBank/DDBJ whole genome shotgun (WGS) entry which is preliminary data.</text>
</comment>
<name>A0ABT4YC24_METRE</name>
<proteinExistence type="predicted"/>